<feature type="transmembrane region" description="Helical" evidence="2">
    <location>
        <begin position="179"/>
        <end position="198"/>
    </location>
</feature>
<proteinExistence type="predicted"/>
<accession>A0ABU3ZLM6</accession>
<keyword evidence="2" id="KW-0472">Membrane</keyword>
<keyword evidence="4" id="KW-1185">Reference proteome</keyword>
<keyword evidence="2" id="KW-1133">Transmembrane helix</keyword>
<feature type="compositionally biased region" description="Polar residues" evidence="1">
    <location>
        <begin position="25"/>
        <end position="47"/>
    </location>
</feature>
<protein>
    <submittedName>
        <fullName evidence="3">Uncharacterized protein</fullName>
    </submittedName>
</protein>
<evidence type="ECO:0000256" key="1">
    <source>
        <dbReference type="SAM" id="MobiDB-lite"/>
    </source>
</evidence>
<name>A0ABU3ZLM6_9GAMM</name>
<dbReference type="EMBL" id="JAWJZI010000007">
    <property type="protein sequence ID" value="MDV5170773.1"/>
    <property type="molecule type" value="Genomic_DNA"/>
</dbReference>
<evidence type="ECO:0000256" key="2">
    <source>
        <dbReference type="SAM" id="Phobius"/>
    </source>
</evidence>
<dbReference type="Proteomes" id="UP001186452">
    <property type="component" value="Unassembled WGS sequence"/>
</dbReference>
<gene>
    <name evidence="3" type="ORF">R2X38_17360</name>
</gene>
<reference evidence="3 4" key="1">
    <citation type="submission" date="2023-10" db="EMBL/GenBank/DDBJ databases">
        <title>Marine bacteria isolated from horseshoe crab.</title>
        <authorList>
            <person name="Cheng T.H."/>
        </authorList>
    </citation>
    <scope>NUCLEOTIDE SEQUENCE [LARGE SCALE GENOMIC DNA]</scope>
    <source>
        <strain evidence="3 4">HSC6</strain>
    </source>
</reference>
<evidence type="ECO:0000313" key="4">
    <source>
        <dbReference type="Proteomes" id="UP001186452"/>
    </source>
</evidence>
<feature type="region of interest" description="Disordered" evidence="1">
    <location>
        <begin position="24"/>
        <end position="47"/>
    </location>
</feature>
<dbReference type="RefSeq" id="WP_317523582.1">
    <property type="nucleotide sequence ID" value="NZ_JAWJZI010000007.1"/>
</dbReference>
<keyword evidence="2" id="KW-0812">Transmembrane</keyword>
<comment type="caution">
    <text evidence="3">The sequence shown here is derived from an EMBL/GenBank/DDBJ whole genome shotgun (WGS) entry which is preliminary data.</text>
</comment>
<sequence>MLSPLSAAINRLLRIEPQQLKAEQFTPSPQQGTAKAPSNNSHSPASQTLPQAQWQIVRMLASSSGISLNQHAQAYSAPSMQSPSFRLTGGEGELQLRIQLEGQMHTVRWQVGGGQSEPQLLNSTLPSAFSLVLLPTVDQGWRLVAKGFIHNEPLQLLWTPYGNSSKAGTSASTSVSLKVWLRTGFIVTVVIFSLFYWLF</sequence>
<evidence type="ECO:0000313" key="3">
    <source>
        <dbReference type="EMBL" id="MDV5170773.1"/>
    </source>
</evidence>
<organism evidence="3 4">
    <name type="scientific">Photobacterium rosenbergii</name>
    <dbReference type="NCBI Taxonomy" id="294936"/>
    <lineage>
        <taxon>Bacteria</taxon>
        <taxon>Pseudomonadati</taxon>
        <taxon>Pseudomonadota</taxon>
        <taxon>Gammaproteobacteria</taxon>
        <taxon>Vibrionales</taxon>
        <taxon>Vibrionaceae</taxon>
        <taxon>Photobacterium</taxon>
    </lineage>
</organism>